<dbReference type="AlphaFoldDB" id="A0A8H6FR32"/>
<comment type="similarity">
    <text evidence="5">Belongs to the SAT4 family.</text>
</comment>
<proteinExistence type="inferred from homology"/>
<keyword evidence="3 7" id="KW-1133">Transmembrane helix</keyword>
<feature type="region of interest" description="Disordered" evidence="6">
    <location>
        <begin position="372"/>
        <end position="399"/>
    </location>
</feature>
<evidence type="ECO:0000313" key="9">
    <source>
        <dbReference type="EMBL" id="KAF6233179.1"/>
    </source>
</evidence>
<organism evidence="9 10">
    <name type="scientific">Letharia columbiana</name>
    <dbReference type="NCBI Taxonomy" id="112416"/>
    <lineage>
        <taxon>Eukaryota</taxon>
        <taxon>Fungi</taxon>
        <taxon>Dikarya</taxon>
        <taxon>Ascomycota</taxon>
        <taxon>Pezizomycotina</taxon>
        <taxon>Lecanoromycetes</taxon>
        <taxon>OSLEUM clade</taxon>
        <taxon>Lecanoromycetidae</taxon>
        <taxon>Lecanorales</taxon>
        <taxon>Lecanorineae</taxon>
        <taxon>Parmeliaceae</taxon>
        <taxon>Letharia</taxon>
    </lineage>
</organism>
<comment type="caution">
    <text evidence="9">The sequence shown here is derived from an EMBL/GenBank/DDBJ whole genome shotgun (WGS) entry which is preliminary data.</text>
</comment>
<feature type="transmembrane region" description="Helical" evidence="7">
    <location>
        <begin position="145"/>
        <end position="166"/>
    </location>
</feature>
<dbReference type="GO" id="GO:0016020">
    <property type="term" value="C:membrane"/>
    <property type="evidence" value="ECO:0007669"/>
    <property type="project" value="UniProtKB-SubCell"/>
</dbReference>
<dbReference type="InterPro" id="IPR052337">
    <property type="entry name" value="SAT4-like"/>
</dbReference>
<dbReference type="Proteomes" id="UP000578531">
    <property type="component" value="Unassembled WGS sequence"/>
</dbReference>
<feature type="transmembrane region" description="Helical" evidence="7">
    <location>
        <begin position="186"/>
        <end position="213"/>
    </location>
</feature>
<keyword evidence="4 7" id="KW-0472">Membrane</keyword>
<evidence type="ECO:0000256" key="4">
    <source>
        <dbReference type="ARBA" id="ARBA00023136"/>
    </source>
</evidence>
<dbReference type="PANTHER" id="PTHR33048:SF158">
    <property type="entry name" value="MEMBRANE PROTEIN PTH11-LIKE, PUTATIVE-RELATED"/>
    <property type="match status" value="1"/>
</dbReference>
<evidence type="ECO:0000256" key="3">
    <source>
        <dbReference type="ARBA" id="ARBA00022989"/>
    </source>
</evidence>
<name>A0A8H6FR32_9LECA</name>
<evidence type="ECO:0000259" key="8">
    <source>
        <dbReference type="Pfam" id="PF20684"/>
    </source>
</evidence>
<protein>
    <recommendedName>
        <fullName evidence="8">Rhodopsin domain-containing protein</fullName>
    </recommendedName>
</protein>
<evidence type="ECO:0000313" key="10">
    <source>
        <dbReference type="Proteomes" id="UP000578531"/>
    </source>
</evidence>
<feature type="transmembrane region" description="Helical" evidence="7">
    <location>
        <begin position="225"/>
        <end position="248"/>
    </location>
</feature>
<dbReference type="OrthoDB" id="444631at2759"/>
<feature type="transmembrane region" description="Helical" evidence="7">
    <location>
        <begin position="107"/>
        <end position="133"/>
    </location>
</feature>
<comment type="subcellular location">
    <subcellularLocation>
        <location evidence="1">Membrane</location>
        <topology evidence="1">Multi-pass membrane protein</topology>
    </subcellularLocation>
</comment>
<feature type="transmembrane region" description="Helical" evidence="7">
    <location>
        <begin position="31"/>
        <end position="52"/>
    </location>
</feature>
<dbReference type="Pfam" id="PF20684">
    <property type="entry name" value="Fung_rhodopsin"/>
    <property type="match status" value="1"/>
</dbReference>
<keyword evidence="2 7" id="KW-0812">Transmembrane</keyword>
<evidence type="ECO:0000256" key="6">
    <source>
        <dbReference type="SAM" id="MobiDB-lite"/>
    </source>
</evidence>
<evidence type="ECO:0000256" key="7">
    <source>
        <dbReference type="SAM" id="Phobius"/>
    </source>
</evidence>
<accession>A0A8H6FR32</accession>
<dbReference type="InterPro" id="IPR049326">
    <property type="entry name" value="Rhodopsin_dom_fungi"/>
</dbReference>
<feature type="compositionally biased region" description="Basic and acidic residues" evidence="6">
    <location>
        <begin position="372"/>
        <end position="391"/>
    </location>
</feature>
<feature type="transmembrane region" description="Helical" evidence="7">
    <location>
        <begin position="260"/>
        <end position="287"/>
    </location>
</feature>
<gene>
    <name evidence="9" type="ORF">HO173_008723</name>
</gene>
<feature type="transmembrane region" description="Helical" evidence="7">
    <location>
        <begin position="64"/>
        <end position="84"/>
    </location>
</feature>
<reference evidence="9 10" key="1">
    <citation type="journal article" date="2020" name="Genomics">
        <title>Complete, high-quality genomes from long-read metagenomic sequencing of two wolf lichen thalli reveals enigmatic genome architecture.</title>
        <authorList>
            <person name="McKenzie S.K."/>
            <person name="Walston R.F."/>
            <person name="Allen J.L."/>
        </authorList>
    </citation>
    <scope>NUCLEOTIDE SEQUENCE [LARGE SCALE GENOMIC DNA]</scope>
    <source>
        <strain evidence="9">WasteWater2</strain>
    </source>
</reference>
<feature type="domain" description="Rhodopsin" evidence="8">
    <location>
        <begin position="49"/>
        <end position="288"/>
    </location>
</feature>
<keyword evidence="10" id="KW-1185">Reference proteome</keyword>
<dbReference type="EMBL" id="JACCJC010000041">
    <property type="protein sequence ID" value="KAF6233179.1"/>
    <property type="molecule type" value="Genomic_DNA"/>
</dbReference>
<dbReference type="PANTHER" id="PTHR33048">
    <property type="entry name" value="PTH11-LIKE INTEGRAL MEMBRANE PROTEIN (AFU_ORTHOLOGUE AFUA_5G11245)"/>
    <property type="match status" value="1"/>
</dbReference>
<sequence length="399" mass="44877">MDGKILPTVPAGPPPPGVHSNFIDPINRAPNLIACNVILLVVSTVVVGARIVSRTLLTDWRLGWDDYTIIMAFVGTAIFGSFVIETTHFGLGKHIWDVPMKTYTPQYLWWIMATFAACPASYYFVKISILLFYLRVFQLQAKLRYIIYALMVYCTIYYWVAFSTVIGLCNVRNRQWDLTVTMNCFAYGKLTFAIGGLDLVADAIILGFPIPMVVKLRISWAQRTYLLFVFLAGLIASIACAIRVAFAVQSRGTTDATFAQYRVVTLFCIEHYFALIAACMPTLGPFFKWLRPNHWKHVAIGPQSIGHGRYGDPEAFERVWPRPSKTPSDDTLLGRSSVAPEAEQNDPTFSYSVQAHQGRDQTPQYMERVWVKSDAHGSRKGDLKNEMELQARDTGSQSS</sequence>
<evidence type="ECO:0000256" key="5">
    <source>
        <dbReference type="ARBA" id="ARBA00038359"/>
    </source>
</evidence>
<evidence type="ECO:0000256" key="1">
    <source>
        <dbReference type="ARBA" id="ARBA00004141"/>
    </source>
</evidence>
<evidence type="ECO:0000256" key="2">
    <source>
        <dbReference type="ARBA" id="ARBA00022692"/>
    </source>
</evidence>
<dbReference type="GeneID" id="59290377"/>
<dbReference type="RefSeq" id="XP_037162601.1">
    <property type="nucleotide sequence ID" value="XM_037310619.1"/>
</dbReference>